<feature type="transmembrane region" description="Helical" evidence="1">
    <location>
        <begin position="106"/>
        <end position="124"/>
    </location>
</feature>
<organism evidence="2 3">
    <name type="scientific">Pseudonocardia sediminis</name>
    <dbReference type="NCBI Taxonomy" id="1397368"/>
    <lineage>
        <taxon>Bacteria</taxon>
        <taxon>Bacillati</taxon>
        <taxon>Actinomycetota</taxon>
        <taxon>Actinomycetes</taxon>
        <taxon>Pseudonocardiales</taxon>
        <taxon>Pseudonocardiaceae</taxon>
        <taxon>Pseudonocardia</taxon>
    </lineage>
</organism>
<feature type="transmembrane region" description="Helical" evidence="1">
    <location>
        <begin position="66"/>
        <end position="86"/>
    </location>
</feature>
<accession>A0A4Q7UZF1</accession>
<sequence length="135" mass="13626">MNTDRWTAVSAVCGVVGGASWLAKVAVILAQQGSGGVDVPLFGAGLGLLLVAATGVGLAASRGRPVWARAVAVVLAPALALGLFVLVQIITEPLGVLVPEYVEAEYGILLAAVVGVLAGVWRLVRPTGSAVRAQF</sequence>
<keyword evidence="1" id="KW-0812">Transmembrane</keyword>
<dbReference type="RefSeq" id="WP_130290706.1">
    <property type="nucleotide sequence ID" value="NZ_SHKL01000001.1"/>
</dbReference>
<feature type="transmembrane region" description="Helical" evidence="1">
    <location>
        <begin position="7"/>
        <end position="29"/>
    </location>
</feature>
<proteinExistence type="predicted"/>
<gene>
    <name evidence="2" type="ORF">EV383_3296</name>
</gene>
<keyword evidence="1" id="KW-1133">Transmembrane helix</keyword>
<dbReference type="AlphaFoldDB" id="A0A4Q7UZF1"/>
<dbReference type="EMBL" id="SHKL01000001">
    <property type="protein sequence ID" value="RZT86401.1"/>
    <property type="molecule type" value="Genomic_DNA"/>
</dbReference>
<evidence type="ECO:0000313" key="2">
    <source>
        <dbReference type="EMBL" id="RZT86401.1"/>
    </source>
</evidence>
<comment type="caution">
    <text evidence="2">The sequence shown here is derived from an EMBL/GenBank/DDBJ whole genome shotgun (WGS) entry which is preliminary data.</text>
</comment>
<name>A0A4Q7UZF1_PSEST</name>
<keyword evidence="3" id="KW-1185">Reference proteome</keyword>
<reference evidence="2 3" key="1">
    <citation type="submission" date="2019-02" db="EMBL/GenBank/DDBJ databases">
        <title>Sequencing the genomes of 1000 actinobacteria strains.</title>
        <authorList>
            <person name="Klenk H.-P."/>
        </authorList>
    </citation>
    <scope>NUCLEOTIDE SEQUENCE [LARGE SCALE GENOMIC DNA]</scope>
    <source>
        <strain evidence="2 3">DSM 45779</strain>
    </source>
</reference>
<feature type="transmembrane region" description="Helical" evidence="1">
    <location>
        <begin position="41"/>
        <end position="59"/>
    </location>
</feature>
<dbReference type="Proteomes" id="UP000291591">
    <property type="component" value="Unassembled WGS sequence"/>
</dbReference>
<evidence type="ECO:0000256" key="1">
    <source>
        <dbReference type="SAM" id="Phobius"/>
    </source>
</evidence>
<keyword evidence="1" id="KW-0472">Membrane</keyword>
<evidence type="ECO:0000313" key="3">
    <source>
        <dbReference type="Proteomes" id="UP000291591"/>
    </source>
</evidence>
<protein>
    <submittedName>
        <fullName evidence="2">Uncharacterized protein</fullName>
    </submittedName>
</protein>